<evidence type="ECO:0000256" key="2">
    <source>
        <dbReference type="ARBA" id="ARBA00023043"/>
    </source>
</evidence>
<dbReference type="OrthoDB" id="9988580at2759"/>
<evidence type="ECO:0000313" key="4">
    <source>
        <dbReference type="EMBL" id="KZC05337.1"/>
    </source>
</evidence>
<keyword evidence="5" id="KW-1185">Reference proteome</keyword>
<dbReference type="Pfam" id="PF12796">
    <property type="entry name" value="Ank_2"/>
    <property type="match status" value="2"/>
</dbReference>
<proteinExistence type="predicted"/>
<evidence type="ECO:0000313" key="5">
    <source>
        <dbReference type="Proteomes" id="UP000076502"/>
    </source>
</evidence>
<keyword evidence="2 3" id="KW-0040">ANK repeat</keyword>
<accession>A0A154P0G0</accession>
<feature type="repeat" description="ANK" evidence="3">
    <location>
        <begin position="160"/>
        <end position="192"/>
    </location>
</feature>
<name>A0A154P0G0_DUFNO</name>
<reference evidence="4 5" key="1">
    <citation type="submission" date="2015-07" db="EMBL/GenBank/DDBJ databases">
        <title>The genome of Dufourea novaeangliae.</title>
        <authorList>
            <person name="Pan H."/>
            <person name="Kapheim K."/>
        </authorList>
    </citation>
    <scope>NUCLEOTIDE SEQUENCE [LARGE SCALE GENOMIC DNA]</scope>
    <source>
        <strain evidence="4">0120121106</strain>
        <tissue evidence="4">Whole body</tissue>
    </source>
</reference>
<dbReference type="Proteomes" id="UP000076502">
    <property type="component" value="Unassembled WGS sequence"/>
</dbReference>
<dbReference type="PANTHER" id="PTHR24171">
    <property type="entry name" value="ANKYRIN REPEAT DOMAIN-CONTAINING PROTEIN 39-RELATED"/>
    <property type="match status" value="1"/>
</dbReference>
<keyword evidence="1" id="KW-0677">Repeat</keyword>
<dbReference type="InterPro" id="IPR002110">
    <property type="entry name" value="Ankyrin_rpt"/>
</dbReference>
<dbReference type="InterPro" id="IPR036770">
    <property type="entry name" value="Ankyrin_rpt-contain_sf"/>
</dbReference>
<protein>
    <submittedName>
        <fullName evidence="4">Ankyrin repeat domain-containing protein 39</fullName>
    </submittedName>
</protein>
<organism evidence="4 5">
    <name type="scientific">Dufourea novaeangliae</name>
    <name type="common">Sweat bee</name>
    <dbReference type="NCBI Taxonomy" id="178035"/>
    <lineage>
        <taxon>Eukaryota</taxon>
        <taxon>Metazoa</taxon>
        <taxon>Ecdysozoa</taxon>
        <taxon>Arthropoda</taxon>
        <taxon>Hexapoda</taxon>
        <taxon>Insecta</taxon>
        <taxon>Pterygota</taxon>
        <taxon>Neoptera</taxon>
        <taxon>Endopterygota</taxon>
        <taxon>Hymenoptera</taxon>
        <taxon>Apocrita</taxon>
        <taxon>Aculeata</taxon>
        <taxon>Apoidea</taxon>
        <taxon>Anthophila</taxon>
        <taxon>Halictidae</taxon>
        <taxon>Rophitinae</taxon>
        <taxon>Dufourea</taxon>
    </lineage>
</organism>
<gene>
    <name evidence="4" type="ORF">WN55_05857</name>
</gene>
<feature type="repeat" description="ANK" evidence="3">
    <location>
        <begin position="194"/>
        <end position="226"/>
    </location>
</feature>
<sequence>MSQSENTSQSVIGKLANVMNDEAYYYVGVRGSPFATECSVFGLNSDEILALSKRFPDSGAKMLNCVGVTGPAFSVINALAELGYRVICSTGKDEVLWTMQRELYHDHNACCCADDNVGVRQSLTEMDFERGIWYAAQYNEVDRVKTLLDKGASASSEDSAGYTPLHYAARNGHYDVCKILLEKGAMVNAQTRCGHATALHRAAMQGHAYIVLLLLKSGGNPNLKDADGYTALHRALVTRSVTVCKFLIPCTDLTLLTNKEQSIEQLANEKCPDILSFLSTYMKTEYNK</sequence>
<evidence type="ECO:0000256" key="1">
    <source>
        <dbReference type="ARBA" id="ARBA00022737"/>
    </source>
</evidence>
<dbReference type="Gene3D" id="1.25.40.20">
    <property type="entry name" value="Ankyrin repeat-containing domain"/>
    <property type="match status" value="1"/>
</dbReference>
<dbReference type="STRING" id="178035.A0A154P0G0"/>
<dbReference type="SMART" id="SM00248">
    <property type="entry name" value="ANK"/>
    <property type="match status" value="4"/>
</dbReference>
<evidence type="ECO:0000256" key="3">
    <source>
        <dbReference type="PROSITE-ProRule" id="PRU00023"/>
    </source>
</evidence>
<dbReference type="EMBL" id="KQ434787">
    <property type="protein sequence ID" value="KZC05337.1"/>
    <property type="molecule type" value="Genomic_DNA"/>
</dbReference>
<dbReference type="SUPFAM" id="SSF48403">
    <property type="entry name" value="Ankyrin repeat"/>
    <property type="match status" value="1"/>
</dbReference>
<dbReference type="PRINTS" id="PR01415">
    <property type="entry name" value="ANKYRIN"/>
</dbReference>
<dbReference type="PROSITE" id="PS50297">
    <property type="entry name" value="ANK_REP_REGION"/>
    <property type="match status" value="2"/>
</dbReference>
<dbReference type="AlphaFoldDB" id="A0A154P0G0"/>
<dbReference type="PROSITE" id="PS50088">
    <property type="entry name" value="ANK_REPEAT"/>
    <property type="match status" value="2"/>
</dbReference>
<dbReference type="PANTHER" id="PTHR24171:SF9">
    <property type="entry name" value="ANKYRIN REPEAT DOMAIN-CONTAINING PROTEIN 39"/>
    <property type="match status" value="1"/>
</dbReference>